<dbReference type="NCBIfam" id="NF045586">
    <property type="entry name" value="Npun_F0494_fam"/>
    <property type="match status" value="1"/>
</dbReference>
<accession>A0A1U7IHV2</accession>
<evidence type="ECO:0000313" key="2">
    <source>
        <dbReference type="Proteomes" id="UP000185860"/>
    </source>
</evidence>
<gene>
    <name evidence="1" type="ORF">NIES2119_16600</name>
</gene>
<dbReference type="Proteomes" id="UP000185860">
    <property type="component" value="Unassembled WGS sequence"/>
</dbReference>
<protein>
    <submittedName>
        <fullName evidence="1">Uncharacterized protein</fullName>
    </submittedName>
</protein>
<organism evidence="1 2">
    <name type="scientific">[Phormidium ambiguum] IAM M-71</name>
    <dbReference type="NCBI Taxonomy" id="454136"/>
    <lineage>
        <taxon>Bacteria</taxon>
        <taxon>Bacillati</taxon>
        <taxon>Cyanobacteriota</taxon>
        <taxon>Cyanophyceae</taxon>
        <taxon>Oscillatoriophycideae</taxon>
        <taxon>Aerosakkonematales</taxon>
        <taxon>Aerosakkonemataceae</taxon>
        <taxon>Floridanema</taxon>
    </lineage>
</organism>
<comment type="caution">
    <text evidence="1">The sequence shown here is derived from an EMBL/GenBank/DDBJ whole genome shotgun (WGS) entry which is preliminary data.</text>
</comment>
<dbReference type="AlphaFoldDB" id="A0A1U7IHV2"/>
<sequence length="136" mass="15873">MNSLKQKATNSLSYSQKTIERAERSLRVSPFRLLLFTTMRSRSVDFQEIVGVNGNKNQFTKRQLSELNTDNSLLWLIQVGVLRREVDGQGITNSFRLTPLGHEIIDKLSTQSNEIPDASWRDRIYQFFTRWLRLPL</sequence>
<dbReference type="EMBL" id="MRCE01000015">
    <property type="protein sequence ID" value="OKH36646.1"/>
    <property type="molecule type" value="Genomic_DNA"/>
</dbReference>
<proteinExistence type="predicted"/>
<reference evidence="1 2" key="1">
    <citation type="submission" date="2016-11" db="EMBL/GenBank/DDBJ databases">
        <title>Draft Genome Sequences of Nine Cyanobacterial Strains from Diverse Habitats.</title>
        <authorList>
            <person name="Zhu T."/>
            <person name="Hou S."/>
            <person name="Lu X."/>
            <person name="Hess W.R."/>
        </authorList>
    </citation>
    <scope>NUCLEOTIDE SEQUENCE [LARGE SCALE GENOMIC DNA]</scope>
    <source>
        <strain evidence="1 2">IAM M-71</strain>
    </source>
</reference>
<dbReference type="STRING" id="454136.NIES2119_16600"/>
<name>A0A1U7IHV2_9CYAN</name>
<dbReference type="InterPro" id="IPR054651">
    <property type="entry name" value="Npun_F0494-like"/>
</dbReference>
<evidence type="ECO:0000313" key="1">
    <source>
        <dbReference type="EMBL" id="OKH36646.1"/>
    </source>
</evidence>
<dbReference type="RefSeq" id="WP_073594611.1">
    <property type="nucleotide sequence ID" value="NZ_MRCE01000015.1"/>
</dbReference>
<dbReference type="OrthoDB" id="512175at2"/>